<evidence type="ECO:0000259" key="2">
    <source>
        <dbReference type="Pfam" id="PF13649"/>
    </source>
</evidence>
<dbReference type="PANTHER" id="PTHR43861">
    <property type="entry name" value="TRANS-ACONITATE 2-METHYLTRANSFERASE-RELATED"/>
    <property type="match status" value="1"/>
</dbReference>
<dbReference type="InterPro" id="IPR029063">
    <property type="entry name" value="SAM-dependent_MTases_sf"/>
</dbReference>
<feature type="domain" description="Methyltransferase" evidence="2">
    <location>
        <begin position="48"/>
        <end position="139"/>
    </location>
</feature>
<sequence>MSDEPKIIVEQAYDHIADWYLNWVKDQDSPRERYTDKVLKNAPAAPRILELGCGPGIPITRMLLDRGAQVTANDISTKFINMAKERCPEATFLPGDMMALDFEPASFHGITSFFTIFHLPREEQKTMLSKINSWLKPGGMFVMNLATMDEEEIHGEMMGYGMFWSSFDVEDNKKMVTDSGLDLVETELLEAGDGKLEEDDPDYGVKFLWLVAKKKLDL</sequence>
<dbReference type="Pfam" id="PF13649">
    <property type="entry name" value="Methyltransf_25"/>
    <property type="match status" value="1"/>
</dbReference>
<dbReference type="GO" id="GO:0032259">
    <property type="term" value="P:methylation"/>
    <property type="evidence" value="ECO:0007669"/>
    <property type="project" value="UniProtKB-KW"/>
</dbReference>
<dbReference type="CDD" id="cd02440">
    <property type="entry name" value="AdoMet_MTases"/>
    <property type="match status" value="1"/>
</dbReference>
<evidence type="ECO:0000313" key="3">
    <source>
        <dbReference type="EMBL" id="KAF2664164.1"/>
    </source>
</evidence>
<protein>
    <submittedName>
        <fullName evidence="3">Methyltransferase type 11</fullName>
    </submittedName>
</protein>
<proteinExistence type="predicted"/>
<dbReference type="AlphaFoldDB" id="A0A6A6TZR8"/>
<dbReference type="Proteomes" id="UP000799302">
    <property type="component" value="Unassembled WGS sequence"/>
</dbReference>
<evidence type="ECO:0000313" key="4">
    <source>
        <dbReference type="Proteomes" id="UP000799302"/>
    </source>
</evidence>
<dbReference type="SUPFAM" id="SSF53335">
    <property type="entry name" value="S-adenosyl-L-methionine-dependent methyltransferases"/>
    <property type="match status" value="1"/>
</dbReference>
<name>A0A6A6TZR8_9PEZI</name>
<dbReference type="EMBL" id="MU004243">
    <property type="protein sequence ID" value="KAF2664164.1"/>
    <property type="molecule type" value="Genomic_DNA"/>
</dbReference>
<dbReference type="GO" id="GO:0008168">
    <property type="term" value="F:methyltransferase activity"/>
    <property type="evidence" value="ECO:0007669"/>
    <property type="project" value="UniProtKB-KW"/>
</dbReference>
<dbReference type="Gene3D" id="3.40.50.150">
    <property type="entry name" value="Vaccinia Virus protein VP39"/>
    <property type="match status" value="1"/>
</dbReference>
<keyword evidence="1 3" id="KW-0808">Transferase</keyword>
<dbReference type="OrthoDB" id="540004at2759"/>
<keyword evidence="4" id="KW-1185">Reference proteome</keyword>
<organism evidence="3 4">
    <name type="scientific">Microthyrium microscopicum</name>
    <dbReference type="NCBI Taxonomy" id="703497"/>
    <lineage>
        <taxon>Eukaryota</taxon>
        <taxon>Fungi</taxon>
        <taxon>Dikarya</taxon>
        <taxon>Ascomycota</taxon>
        <taxon>Pezizomycotina</taxon>
        <taxon>Dothideomycetes</taxon>
        <taxon>Dothideomycetes incertae sedis</taxon>
        <taxon>Microthyriales</taxon>
        <taxon>Microthyriaceae</taxon>
        <taxon>Microthyrium</taxon>
    </lineage>
</organism>
<gene>
    <name evidence="3" type="ORF">BT63DRAFT_429692</name>
</gene>
<dbReference type="InterPro" id="IPR041698">
    <property type="entry name" value="Methyltransf_25"/>
</dbReference>
<evidence type="ECO:0000256" key="1">
    <source>
        <dbReference type="ARBA" id="ARBA00022679"/>
    </source>
</evidence>
<keyword evidence="3" id="KW-0489">Methyltransferase</keyword>
<accession>A0A6A6TZR8</accession>
<reference evidence="3" key="1">
    <citation type="journal article" date="2020" name="Stud. Mycol.">
        <title>101 Dothideomycetes genomes: a test case for predicting lifestyles and emergence of pathogens.</title>
        <authorList>
            <person name="Haridas S."/>
            <person name="Albert R."/>
            <person name="Binder M."/>
            <person name="Bloem J."/>
            <person name="Labutti K."/>
            <person name="Salamov A."/>
            <person name="Andreopoulos B."/>
            <person name="Baker S."/>
            <person name="Barry K."/>
            <person name="Bills G."/>
            <person name="Bluhm B."/>
            <person name="Cannon C."/>
            <person name="Castanera R."/>
            <person name="Culley D."/>
            <person name="Daum C."/>
            <person name="Ezra D."/>
            <person name="Gonzalez J."/>
            <person name="Henrissat B."/>
            <person name="Kuo A."/>
            <person name="Liang C."/>
            <person name="Lipzen A."/>
            <person name="Lutzoni F."/>
            <person name="Magnuson J."/>
            <person name="Mondo S."/>
            <person name="Nolan M."/>
            <person name="Ohm R."/>
            <person name="Pangilinan J."/>
            <person name="Park H.-J."/>
            <person name="Ramirez L."/>
            <person name="Alfaro M."/>
            <person name="Sun H."/>
            <person name="Tritt A."/>
            <person name="Yoshinaga Y."/>
            <person name="Zwiers L.-H."/>
            <person name="Turgeon B."/>
            <person name="Goodwin S."/>
            <person name="Spatafora J."/>
            <person name="Crous P."/>
            <person name="Grigoriev I."/>
        </authorList>
    </citation>
    <scope>NUCLEOTIDE SEQUENCE</scope>
    <source>
        <strain evidence="3">CBS 115976</strain>
    </source>
</reference>